<evidence type="ECO:0000313" key="8">
    <source>
        <dbReference type="Proteomes" id="UP000820818"/>
    </source>
</evidence>
<evidence type="ECO:0000256" key="3">
    <source>
        <dbReference type="ARBA" id="ARBA00022525"/>
    </source>
</evidence>
<protein>
    <recommendedName>
        <fullName evidence="6">Lipase domain-containing protein</fullName>
    </recommendedName>
</protein>
<evidence type="ECO:0000256" key="2">
    <source>
        <dbReference type="ARBA" id="ARBA00010701"/>
    </source>
</evidence>
<dbReference type="AlphaFoldDB" id="A0AAD5PRU3"/>
<dbReference type="InterPro" id="IPR029058">
    <property type="entry name" value="AB_hydrolase_fold"/>
</dbReference>
<dbReference type="PANTHER" id="PTHR11610:SF190">
    <property type="entry name" value="VITELLOGENIN-3-LIKE PROTEIN"/>
    <property type="match status" value="1"/>
</dbReference>
<comment type="caution">
    <text evidence="7">The sequence shown here is derived from an EMBL/GenBank/DDBJ whole genome shotgun (WGS) entry which is preliminary data.</text>
</comment>
<accession>A0AAD5PRU3</accession>
<dbReference type="PRINTS" id="PR00821">
    <property type="entry name" value="TAGLIPASE"/>
</dbReference>
<evidence type="ECO:0000259" key="6">
    <source>
        <dbReference type="Pfam" id="PF00151"/>
    </source>
</evidence>
<comment type="subcellular location">
    <subcellularLocation>
        <location evidence="1">Secreted</location>
    </subcellularLocation>
</comment>
<dbReference type="InterPro" id="IPR013818">
    <property type="entry name" value="Lipase"/>
</dbReference>
<dbReference type="InterPro" id="IPR000734">
    <property type="entry name" value="TAG_lipase"/>
</dbReference>
<dbReference type="Pfam" id="PF00151">
    <property type="entry name" value="Lipase"/>
    <property type="match status" value="1"/>
</dbReference>
<sequence length="324" mass="36206">MRSIFYSLITLALIMMIPVSNGTETGEEEPEMYFYDYDFYGGSKTTDLVVYRLFTRKNPTEFQVLRTYDWNSIESSNYNPNLPTIIYAPGWDNNGSIAYPTRDEYLRREDCNFIIVYWSDLQVENALFVVRTTQEAAYHTGVFIDDLVIFGAPLSNFHLIGHSAGAHLAGGAGASSLYGKVPRITGLDPAEGGWTYNDTTTRLDITDAEFVDIIHTNGGELLEGEIAFYEALGHVDFYVNGGHKQPGCQVPDYTCCHHCRAVDLFAESINTDVGFVSVRCESFEEYQNGTCNGNDKELMGDKVSLSARGTFYLSTNEQAPWAMG</sequence>
<dbReference type="GO" id="GO:0016298">
    <property type="term" value="F:lipase activity"/>
    <property type="evidence" value="ECO:0007669"/>
    <property type="project" value="InterPro"/>
</dbReference>
<evidence type="ECO:0000313" key="7">
    <source>
        <dbReference type="EMBL" id="KAI9557551.1"/>
    </source>
</evidence>
<keyword evidence="8" id="KW-1185">Reference proteome</keyword>
<keyword evidence="3" id="KW-0964">Secreted</keyword>
<comment type="similarity">
    <text evidence="2 4">Belongs to the AB hydrolase superfamily. Lipase family.</text>
</comment>
<evidence type="ECO:0000256" key="1">
    <source>
        <dbReference type="ARBA" id="ARBA00004613"/>
    </source>
</evidence>
<dbReference type="SUPFAM" id="SSF53474">
    <property type="entry name" value="alpha/beta-Hydrolases"/>
    <property type="match status" value="1"/>
</dbReference>
<dbReference type="Gene3D" id="3.40.50.1820">
    <property type="entry name" value="alpha/beta hydrolase"/>
    <property type="match status" value="1"/>
</dbReference>
<dbReference type="EMBL" id="WJBH02000006">
    <property type="protein sequence ID" value="KAI9557551.1"/>
    <property type="molecule type" value="Genomic_DNA"/>
</dbReference>
<feature type="domain" description="Lipase" evidence="6">
    <location>
        <begin position="49"/>
        <end position="321"/>
    </location>
</feature>
<keyword evidence="5" id="KW-0732">Signal</keyword>
<proteinExistence type="inferred from homology"/>
<gene>
    <name evidence="7" type="ORF">GHT06_017379</name>
</gene>
<dbReference type="GO" id="GO:0005615">
    <property type="term" value="C:extracellular space"/>
    <property type="evidence" value="ECO:0007669"/>
    <property type="project" value="TreeGrafter"/>
</dbReference>
<name>A0AAD5PRU3_9CRUS</name>
<organism evidence="7 8">
    <name type="scientific">Daphnia sinensis</name>
    <dbReference type="NCBI Taxonomy" id="1820382"/>
    <lineage>
        <taxon>Eukaryota</taxon>
        <taxon>Metazoa</taxon>
        <taxon>Ecdysozoa</taxon>
        <taxon>Arthropoda</taxon>
        <taxon>Crustacea</taxon>
        <taxon>Branchiopoda</taxon>
        <taxon>Diplostraca</taxon>
        <taxon>Cladocera</taxon>
        <taxon>Anomopoda</taxon>
        <taxon>Daphniidae</taxon>
        <taxon>Daphnia</taxon>
        <taxon>Daphnia similis group</taxon>
    </lineage>
</organism>
<dbReference type="GO" id="GO:0016042">
    <property type="term" value="P:lipid catabolic process"/>
    <property type="evidence" value="ECO:0007669"/>
    <property type="project" value="TreeGrafter"/>
</dbReference>
<feature type="chain" id="PRO_5042042707" description="Lipase domain-containing protein" evidence="5">
    <location>
        <begin position="23"/>
        <end position="324"/>
    </location>
</feature>
<reference evidence="7 8" key="1">
    <citation type="submission" date="2022-05" db="EMBL/GenBank/DDBJ databases">
        <title>A multi-omics perspective on studying reproductive biology in Daphnia sinensis.</title>
        <authorList>
            <person name="Jia J."/>
        </authorList>
    </citation>
    <scope>NUCLEOTIDE SEQUENCE [LARGE SCALE GENOMIC DNA]</scope>
    <source>
        <strain evidence="7 8">WSL</strain>
    </source>
</reference>
<evidence type="ECO:0000256" key="4">
    <source>
        <dbReference type="RuleBase" id="RU004262"/>
    </source>
</evidence>
<dbReference type="Proteomes" id="UP000820818">
    <property type="component" value="Linkage Group LG6"/>
</dbReference>
<feature type="signal peptide" evidence="5">
    <location>
        <begin position="1"/>
        <end position="22"/>
    </location>
</feature>
<dbReference type="PANTHER" id="PTHR11610">
    <property type="entry name" value="LIPASE"/>
    <property type="match status" value="1"/>
</dbReference>
<evidence type="ECO:0000256" key="5">
    <source>
        <dbReference type="SAM" id="SignalP"/>
    </source>
</evidence>